<feature type="region of interest" description="Disordered" evidence="1">
    <location>
        <begin position="140"/>
        <end position="194"/>
    </location>
</feature>
<sequence>MSTVQREIRKRSSRRRTAKIRDPVLQGVSKHETVCNIRPIDKLAAGGCCWRCCWRPKNSLIVYLESAFPAGPLHVYPSAIDIGTAVGRRSRGQQKKTTTREKKKRNDLCQQIPKPDQQQVQKETKQQRFCLVLVERRTQGSRRQREQRSHPILEDSTLARKPQIEQSQQASKPALTKRSKKGRKRNQDHSQKREEKEKKAWFFCVRCESDIRSDLNPARPHPTIAREREIRPYIKKGERSLYALVSTLLLIHPPGCWIGPLRWRLPFRSGQDPARRPNFWLPCYALAVNLQQPVKAYTGKSL</sequence>
<dbReference type="GeneID" id="9521545"/>
<dbReference type="HOGENOM" id="CLU_921252_0_0_1"/>
<organism evidence="2 3">
    <name type="scientific">Arthroderma benhamiae (strain ATCC MYA-4681 / CBS 112371)</name>
    <name type="common">Trichophyton mentagrophytes</name>
    <dbReference type="NCBI Taxonomy" id="663331"/>
    <lineage>
        <taxon>Eukaryota</taxon>
        <taxon>Fungi</taxon>
        <taxon>Dikarya</taxon>
        <taxon>Ascomycota</taxon>
        <taxon>Pezizomycotina</taxon>
        <taxon>Eurotiomycetes</taxon>
        <taxon>Eurotiomycetidae</taxon>
        <taxon>Onygenales</taxon>
        <taxon>Arthrodermataceae</taxon>
        <taxon>Trichophyton</taxon>
    </lineage>
</organism>
<feature type="compositionally biased region" description="Basic residues" evidence="1">
    <location>
        <begin position="8"/>
        <end position="18"/>
    </location>
</feature>
<dbReference type="KEGG" id="abe:ARB_07848"/>
<reference evidence="3" key="1">
    <citation type="journal article" date="2011" name="Genome Biol.">
        <title>Comparative and functional genomics provide insights into the pathogenicity of dermatophytic fungi.</title>
        <authorList>
            <person name="Burmester A."/>
            <person name="Shelest E."/>
            <person name="Gloeckner G."/>
            <person name="Heddergott C."/>
            <person name="Schindler S."/>
            <person name="Staib P."/>
            <person name="Heidel A."/>
            <person name="Felder M."/>
            <person name="Petzold A."/>
            <person name="Szafranski K."/>
            <person name="Feuermann M."/>
            <person name="Pedruzzi I."/>
            <person name="Priebe S."/>
            <person name="Groth M."/>
            <person name="Winkler R."/>
            <person name="Li W."/>
            <person name="Kniemeyer O."/>
            <person name="Schroeckh V."/>
            <person name="Hertweck C."/>
            <person name="Hube B."/>
            <person name="White T.C."/>
            <person name="Platzer M."/>
            <person name="Guthke R."/>
            <person name="Heitman J."/>
            <person name="Woestemeyer J."/>
            <person name="Zipfel P.F."/>
            <person name="Monod M."/>
            <person name="Brakhage A.A."/>
        </authorList>
    </citation>
    <scope>NUCLEOTIDE SEQUENCE [LARGE SCALE GENOMIC DNA]</scope>
    <source>
        <strain evidence="3">ATCC MYA-4681 / CBS 112371</strain>
    </source>
</reference>
<evidence type="ECO:0000313" key="3">
    <source>
        <dbReference type="Proteomes" id="UP000008866"/>
    </source>
</evidence>
<comment type="caution">
    <text evidence="2">The sequence shown here is derived from an EMBL/GenBank/DDBJ whole genome shotgun (WGS) entry which is preliminary data.</text>
</comment>
<feature type="region of interest" description="Disordered" evidence="1">
    <location>
        <begin position="87"/>
        <end position="122"/>
    </location>
</feature>
<dbReference type="EMBL" id="ABSU01000010">
    <property type="protein sequence ID" value="EFE33488.1"/>
    <property type="molecule type" value="Genomic_DNA"/>
</dbReference>
<dbReference type="AlphaFoldDB" id="D4AU35"/>
<name>D4AU35_ARTBC</name>
<proteinExistence type="predicted"/>
<evidence type="ECO:0000256" key="1">
    <source>
        <dbReference type="SAM" id="MobiDB-lite"/>
    </source>
</evidence>
<dbReference type="Proteomes" id="UP000008866">
    <property type="component" value="Unassembled WGS sequence"/>
</dbReference>
<evidence type="ECO:0000313" key="2">
    <source>
        <dbReference type="EMBL" id="EFE33488.1"/>
    </source>
</evidence>
<feature type="region of interest" description="Disordered" evidence="1">
    <location>
        <begin position="1"/>
        <end position="21"/>
    </location>
</feature>
<feature type="compositionally biased region" description="Basic and acidic residues" evidence="1">
    <location>
        <begin position="98"/>
        <end position="107"/>
    </location>
</feature>
<feature type="compositionally biased region" description="Basic and acidic residues" evidence="1">
    <location>
        <begin position="140"/>
        <end position="153"/>
    </location>
</feature>
<protein>
    <submittedName>
        <fullName evidence="2">Uncharacterized protein</fullName>
    </submittedName>
</protein>
<feature type="compositionally biased region" description="Basic residues" evidence="1">
    <location>
        <begin position="175"/>
        <end position="184"/>
    </location>
</feature>
<accession>D4AU35</accession>
<dbReference type="RefSeq" id="XP_003014128.1">
    <property type="nucleotide sequence ID" value="XM_003014082.1"/>
</dbReference>
<feature type="compositionally biased region" description="Low complexity" evidence="1">
    <location>
        <begin position="110"/>
        <end position="121"/>
    </location>
</feature>
<feature type="compositionally biased region" description="Basic and acidic residues" evidence="1">
    <location>
        <begin position="185"/>
        <end position="194"/>
    </location>
</feature>
<gene>
    <name evidence="2" type="ORF">ARB_07848</name>
</gene>
<keyword evidence="3" id="KW-1185">Reference proteome</keyword>